<dbReference type="KEGG" id="cpra:CPter91_2630"/>
<dbReference type="AlphaFoldDB" id="A0A127Q4G7"/>
<evidence type="ECO:0000313" key="1">
    <source>
        <dbReference type="EMBL" id="AMP04980.1"/>
    </source>
</evidence>
<dbReference type="STRING" id="279113.CPter91_2630"/>
<name>A0A127Q4G7_9BURK</name>
<reference evidence="1 2" key="1">
    <citation type="submission" date="2015-11" db="EMBL/GenBank/DDBJ databases">
        <title>Exploring the genomic traits of fungus-feeding bacterial genus Collimonas.</title>
        <authorList>
            <person name="Song C."/>
            <person name="Schmidt R."/>
            <person name="de Jager V."/>
            <person name="Krzyzanowska D."/>
            <person name="Jongedijk E."/>
            <person name="Cankar K."/>
            <person name="Beekwilder J."/>
            <person name="van Veen A."/>
            <person name="de Boer W."/>
            <person name="van Veen J.A."/>
            <person name="Garbeva P."/>
        </authorList>
    </citation>
    <scope>NUCLEOTIDE SEQUENCE [LARGE SCALE GENOMIC DNA]</scope>
    <source>
        <strain evidence="1 2">Ter91</strain>
    </source>
</reference>
<dbReference type="PATRIC" id="fig|279113.9.peg.2595"/>
<sequence>MLLCDNILQKSYIDGMRENLPQSGKVLGFLAAAPSCSAERVNQI</sequence>
<dbReference type="Proteomes" id="UP000074561">
    <property type="component" value="Chromosome"/>
</dbReference>
<evidence type="ECO:0000313" key="2">
    <source>
        <dbReference type="Proteomes" id="UP000074561"/>
    </source>
</evidence>
<gene>
    <name evidence="1" type="ORF">CPter91_2630</name>
</gene>
<proteinExistence type="predicted"/>
<accession>A0A127Q4G7</accession>
<protein>
    <submittedName>
        <fullName evidence="1">Uncharacterized protein</fullName>
    </submittedName>
</protein>
<organism evidence="1 2">
    <name type="scientific">Collimonas pratensis</name>
    <dbReference type="NCBI Taxonomy" id="279113"/>
    <lineage>
        <taxon>Bacteria</taxon>
        <taxon>Pseudomonadati</taxon>
        <taxon>Pseudomonadota</taxon>
        <taxon>Betaproteobacteria</taxon>
        <taxon>Burkholderiales</taxon>
        <taxon>Oxalobacteraceae</taxon>
        <taxon>Collimonas</taxon>
    </lineage>
</organism>
<dbReference type="EMBL" id="CP013234">
    <property type="protein sequence ID" value="AMP04980.1"/>
    <property type="molecule type" value="Genomic_DNA"/>
</dbReference>